<evidence type="ECO:0000256" key="2">
    <source>
        <dbReference type="ARBA" id="ARBA00022840"/>
    </source>
</evidence>
<dbReference type="Pfam" id="PF00012">
    <property type="entry name" value="HSP70"/>
    <property type="match status" value="1"/>
</dbReference>
<reference evidence="4" key="1">
    <citation type="submission" date="2015-06" db="EMBL/GenBank/DDBJ databases">
        <title>Expansion of signal transduction pathways in fungi by whole-genome duplication.</title>
        <authorList>
            <consortium name="DOE Joint Genome Institute"/>
            <person name="Corrochano L.M."/>
            <person name="Kuo A."/>
            <person name="Marcet-Houben M."/>
            <person name="Polaino S."/>
            <person name="Salamov A."/>
            <person name="Villalobos J.M."/>
            <person name="Alvarez M.I."/>
            <person name="Avalos J."/>
            <person name="Benito E.P."/>
            <person name="Benoit I."/>
            <person name="Burger G."/>
            <person name="Camino L.P."/>
            <person name="Canovas D."/>
            <person name="Cerda-Olmedo E."/>
            <person name="Cheng J.-F."/>
            <person name="Dominguez A."/>
            <person name="Elias M."/>
            <person name="Eslava A.P."/>
            <person name="Glaser F."/>
            <person name="Grimwood J."/>
            <person name="Gutierrez G."/>
            <person name="Heitman J."/>
            <person name="Henrissat B."/>
            <person name="Iturriaga E.A."/>
            <person name="Lang B.F."/>
            <person name="Lavin J.L."/>
            <person name="Lee S."/>
            <person name="Li W."/>
            <person name="Lindquist E."/>
            <person name="Lopez-Garcia S."/>
            <person name="Luque E.M."/>
            <person name="Marcos A.T."/>
            <person name="Martin J."/>
            <person name="McCluskey K."/>
            <person name="Medina H.R."/>
            <person name="Miralles-Duran A."/>
            <person name="Miyazaki A."/>
            <person name="Munoz-Torres E."/>
            <person name="Oguiza J.A."/>
            <person name="Ohm R."/>
            <person name="Olmedo M."/>
            <person name="Orejas M."/>
            <person name="Ortiz-Castellanos L."/>
            <person name="Pisabarro A.G."/>
            <person name="Rodriguez-Romero J."/>
            <person name="Ruiz-Herrera J."/>
            <person name="Ruiz-Vazquez R."/>
            <person name="Sanz C."/>
            <person name="Schackwitz W."/>
            <person name="Schmutz J."/>
            <person name="Shahriari M."/>
            <person name="Shelest E."/>
            <person name="Silva-Franco F."/>
            <person name="Soanes D."/>
            <person name="Syed K."/>
            <person name="Tagua V.G."/>
            <person name="Talbot N.J."/>
            <person name="Thon M."/>
            <person name="De vries R.P."/>
            <person name="Wiebenga A."/>
            <person name="Yadav J.S."/>
            <person name="Braun E.L."/>
            <person name="Baker S."/>
            <person name="Garre V."/>
            <person name="Horwitz B."/>
            <person name="Torres-Martinez S."/>
            <person name="Idnurm A."/>
            <person name="Herrera-Estrella A."/>
            <person name="Gabaldon T."/>
            <person name="Grigoriev I.V."/>
        </authorList>
    </citation>
    <scope>NUCLEOTIDE SEQUENCE [LARGE SCALE GENOMIC DNA]</scope>
    <source>
        <strain evidence="4">NRRL 1555(-)</strain>
    </source>
</reference>
<dbReference type="SUPFAM" id="SSF53067">
    <property type="entry name" value="Actin-like ATPase domain"/>
    <property type="match status" value="2"/>
</dbReference>
<keyword evidence="2" id="KW-0067">ATP-binding</keyword>
<dbReference type="Proteomes" id="UP000077315">
    <property type="component" value="Unassembled WGS sequence"/>
</dbReference>
<dbReference type="VEuPathDB" id="FungiDB:PHYBLDRAFT_175885"/>
<dbReference type="CDD" id="cd10229">
    <property type="entry name" value="ASKHA_NBD_HSP70_HSPA12"/>
    <property type="match status" value="1"/>
</dbReference>
<proteinExistence type="predicted"/>
<dbReference type="InterPro" id="IPR013126">
    <property type="entry name" value="Hsp_70_fam"/>
</dbReference>
<dbReference type="AlphaFoldDB" id="A0A162ZBU8"/>
<name>A0A162ZBU8_PHYB8</name>
<dbReference type="InParanoid" id="A0A162ZBU8"/>
<dbReference type="EMBL" id="KV441008">
    <property type="protein sequence ID" value="OAD65711.1"/>
    <property type="molecule type" value="Genomic_DNA"/>
</dbReference>
<dbReference type="RefSeq" id="XP_018283751.1">
    <property type="nucleotide sequence ID" value="XM_018437598.1"/>
</dbReference>
<dbReference type="PANTHER" id="PTHR14187">
    <property type="entry name" value="ALPHA KINASE/ELONGATION FACTOR 2 KINASE"/>
    <property type="match status" value="1"/>
</dbReference>
<dbReference type="PANTHER" id="PTHR14187:SF5">
    <property type="entry name" value="HEAT SHOCK 70 KDA PROTEIN 12A"/>
    <property type="match status" value="1"/>
</dbReference>
<sequence>MTATVLDEDFDNYSYIAGIDFGTTFSGCSCVYTKDSTDEIFDITDWPNRGGYIYPKVPTVLLYEQNSKRVLAWGNDAIWRAKRPNCTAVLIDNFKLLLDHSQKHSTLPNGLTVIEVISDYLREFKLYIHTYFESKLGAVYDASKFRYCLTVPAIWDDEAKAIMREAAILAGIINRRDHPDRLILTSEPEAASLYCEKKLGQFNLTHGQRFMICDAGGGTVDLIVFEIDASSGPKFLREVTKGSGSTCGSTFLDKNMRDLMKKRFGNYADSSKDVIDNLLEHFVSSTKPQFDNEDDEFFILPISLNPTEIMLSDIGIVDGRIQVTVDELREDVFKPVVKQVLDLISDQIDQSQAHIDAIFLVGGFGQSRYLEKCVKDTFKTKVGSIYIPSRGELAVVRGAVISGVDPNKITHRILRRTYGICVDSIFDPFKDPHEKRYVDHDGVPRCKDCFSIFARKGEVMPINKCVSKTYFIFYPSVIGLDLFVYDFDGSSPRYTTDVGVRKAVRSSGEAPIFPGVEQGEKVYFTTNMYFGRTEIMIEILIKDKKIIHTSDFVSHELEKLIG</sequence>
<keyword evidence="4" id="KW-1185">Reference proteome</keyword>
<dbReference type="OrthoDB" id="2963168at2759"/>
<accession>A0A162ZBU8</accession>
<keyword evidence="1" id="KW-0547">Nucleotide-binding</keyword>
<protein>
    <recommendedName>
        <fullName evidence="5">Actin-like ATPase domain-containing protein</fullName>
    </recommendedName>
</protein>
<evidence type="ECO:0008006" key="5">
    <source>
        <dbReference type="Google" id="ProtNLM"/>
    </source>
</evidence>
<dbReference type="GeneID" id="28998504"/>
<evidence type="ECO:0000256" key="1">
    <source>
        <dbReference type="ARBA" id="ARBA00022741"/>
    </source>
</evidence>
<gene>
    <name evidence="3" type="ORF">PHYBLDRAFT_175885</name>
</gene>
<evidence type="ECO:0000313" key="3">
    <source>
        <dbReference type="EMBL" id="OAD65711.1"/>
    </source>
</evidence>
<dbReference type="STRING" id="763407.A0A162ZBU8"/>
<dbReference type="InterPro" id="IPR043129">
    <property type="entry name" value="ATPase_NBD"/>
</dbReference>
<evidence type="ECO:0000313" key="4">
    <source>
        <dbReference type="Proteomes" id="UP000077315"/>
    </source>
</evidence>
<dbReference type="GO" id="GO:0005524">
    <property type="term" value="F:ATP binding"/>
    <property type="evidence" value="ECO:0007669"/>
    <property type="project" value="UniProtKB-KW"/>
</dbReference>
<dbReference type="GO" id="GO:0140662">
    <property type="term" value="F:ATP-dependent protein folding chaperone"/>
    <property type="evidence" value="ECO:0007669"/>
    <property type="project" value="InterPro"/>
</dbReference>
<dbReference type="Gene3D" id="3.30.420.40">
    <property type="match status" value="2"/>
</dbReference>
<organism evidence="3 4">
    <name type="scientific">Phycomyces blakesleeanus (strain ATCC 8743b / DSM 1359 / FGSC 10004 / NBRC 33097 / NRRL 1555)</name>
    <dbReference type="NCBI Taxonomy" id="763407"/>
    <lineage>
        <taxon>Eukaryota</taxon>
        <taxon>Fungi</taxon>
        <taxon>Fungi incertae sedis</taxon>
        <taxon>Mucoromycota</taxon>
        <taxon>Mucoromycotina</taxon>
        <taxon>Mucoromycetes</taxon>
        <taxon>Mucorales</taxon>
        <taxon>Phycomycetaceae</taxon>
        <taxon>Phycomyces</taxon>
    </lineage>
</organism>